<keyword evidence="3" id="KW-1185">Reference proteome</keyword>
<feature type="domain" description="DUF397" evidence="1">
    <location>
        <begin position="9"/>
        <end position="61"/>
    </location>
</feature>
<dbReference type="AlphaFoldDB" id="A0A365GW09"/>
<evidence type="ECO:0000313" key="3">
    <source>
        <dbReference type="Proteomes" id="UP000251891"/>
    </source>
</evidence>
<accession>A0A365GW09</accession>
<reference evidence="2 3" key="1">
    <citation type="submission" date="2018-06" db="EMBL/GenBank/DDBJ databases">
        <title>Actinomadura craniellae sp. nov. isolated from marine sponge Craniella sp.</title>
        <authorList>
            <person name="Li L."/>
            <person name="Xu Q.H."/>
            <person name="Lin H.W."/>
            <person name="Lu Y.H."/>
        </authorList>
    </citation>
    <scope>NUCLEOTIDE SEQUENCE [LARGE SCALE GENOMIC DNA]</scope>
    <source>
        <strain evidence="2 3">LHW63021</strain>
    </source>
</reference>
<evidence type="ECO:0000259" key="1">
    <source>
        <dbReference type="Pfam" id="PF04149"/>
    </source>
</evidence>
<sequence>MTELDPSVAAWRKSSRSTAEHNCVETARLADRIGVRDSTTPETGHLTLTPSAWTFLTTRIKAGELDL</sequence>
<comment type="caution">
    <text evidence="2">The sequence shown here is derived from an EMBL/GenBank/DDBJ whole genome shotgun (WGS) entry which is preliminary data.</text>
</comment>
<dbReference type="Proteomes" id="UP000251891">
    <property type="component" value="Unassembled WGS sequence"/>
</dbReference>
<proteinExistence type="predicted"/>
<dbReference type="InterPro" id="IPR007278">
    <property type="entry name" value="DUF397"/>
</dbReference>
<dbReference type="Pfam" id="PF04149">
    <property type="entry name" value="DUF397"/>
    <property type="match status" value="1"/>
</dbReference>
<dbReference type="OrthoDB" id="3431580at2"/>
<organism evidence="2 3">
    <name type="scientific">Actinomadura craniellae</name>
    <dbReference type="NCBI Taxonomy" id="2231787"/>
    <lineage>
        <taxon>Bacteria</taxon>
        <taxon>Bacillati</taxon>
        <taxon>Actinomycetota</taxon>
        <taxon>Actinomycetes</taxon>
        <taxon>Streptosporangiales</taxon>
        <taxon>Thermomonosporaceae</taxon>
        <taxon>Actinomadura</taxon>
    </lineage>
</organism>
<dbReference type="RefSeq" id="WP_111871895.1">
    <property type="nucleotide sequence ID" value="NZ_QLYX01000022.1"/>
</dbReference>
<protein>
    <submittedName>
        <fullName evidence="2">DUF397 domain-containing protein</fullName>
    </submittedName>
</protein>
<evidence type="ECO:0000313" key="2">
    <source>
        <dbReference type="EMBL" id="RAY10996.1"/>
    </source>
</evidence>
<gene>
    <name evidence="2" type="ORF">DPM19_32310</name>
</gene>
<dbReference type="EMBL" id="QLYX01000022">
    <property type="protein sequence ID" value="RAY10996.1"/>
    <property type="molecule type" value="Genomic_DNA"/>
</dbReference>
<name>A0A365GW09_9ACTN</name>